<accession>A0A6A4TV24</accession>
<reference evidence="2 3" key="1">
    <citation type="submission" date="2019-06" db="EMBL/GenBank/DDBJ databases">
        <title>Draft genomes of female and male turbot (Scophthalmus maximus).</title>
        <authorList>
            <person name="Xu H."/>
            <person name="Xu X.-W."/>
            <person name="Shao C."/>
            <person name="Chen S."/>
        </authorList>
    </citation>
    <scope>NUCLEOTIDE SEQUENCE [LARGE SCALE GENOMIC DNA]</scope>
    <source>
        <strain evidence="2">Ysfricsl-2016a</strain>
        <tissue evidence="2">Blood</tissue>
    </source>
</reference>
<feature type="region of interest" description="Disordered" evidence="1">
    <location>
        <begin position="1"/>
        <end position="148"/>
    </location>
</feature>
<dbReference type="Proteomes" id="UP000438429">
    <property type="component" value="Unassembled WGS sequence"/>
</dbReference>
<feature type="compositionally biased region" description="Polar residues" evidence="1">
    <location>
        <begin position="84"/>
        <end position="97"/>
    </location>
</feature>
<gene>
    <name evidence="2" type="ORF">F2P81_001143</name>
</gene>
<sequence length="148" mass="16803">MQHIWTSTFAPQKARRNSTEGKSQHPSPKQLHPLKPEKHQPKDHNRTKPAPEQLQDSLQKTSQPKPPPTQPSKDRRQHRRGQLTIKSKTIQNRSPSVDSLIKETLEELDSLHPSTPPERATAPPKNSHKPKGTKGHTSTPPHHPNHQH</sequence>
<feature type="compositionally biased region" description="Basic and acidic residues" evidence="1">
    <location>
        <begin position="34"/>
        <end position="46"/>
    </location>
</feature>
<proteinExistence type="predicted"/>
<protein>
    <submittedName>
        <fullName evidence="2">Uncharacterized protein</fullName>
    </submittedName>
</protein>
<dbReference type="AlphaFoldDB" id="A0A6A4TV24"/>
<evidence type="ECO:0000313" key="2">
    <source>
        <dbReference type="EMBL" id="KAF0047510.1"/>
    </source>
</evidence>
<dbReference type="EMBL" id="VEVO01000001">
    <property type="protein sequence ID" value="KAF0047510.1"/>
    <property type="molecule type" value="Genomic_DNA"/>
</dbReference>
<comment type="caution">
    <text evidence="2">The sequence shown here is derived from an EMBL/GenBank/DDBJ whole genome shotgun (WGS) entry which is preliminary data.</text>
</comment>
<evidence type="ECO:0000256" key="1">
    <source>
        <dbReference type="SAM" id="MobiDB-lite"/>
    </source>
</evidence>
<feature type="compositionally biased region" description="Polar residues" evidence="1">
    <location>
        <begin position="1"/>
        <end position="10"/>
    </location>
</feature>
<evidence type="ECO:0000313" key="3">
    <source>
        <dbReference type="Proteomes" id="UP000438429"/>
    </source>
</evidence>
<organism evidence="2 3">
    <name type="scientific">Scophthalmus maximus</name>
    <name type="common">Turbot</name>
    <name type="synonym">Psetta maxima</name>
    <dbReference type="NCBI Taxonomy" id="52904"/>
    <lineage>
        <taxon>Eukaryota</taxon>
        <taxon>Metazoa</taxon>
        <taxon>Chordata</taxon>
        <taxon>Craniata</taxon>
        <taxon>Vertebrata</taxon>
        <taxon>Euteleostomi</taxon>
        <taxon>Actinopterygii</taxon>
        <taxon>Neopterygii</taxon>
        <taxon>Teleostei</taxon>
        <taxon>Neoteleostei</taxon>
        <taxon>Acanthomorphata</taxon>
        <taxon>Carangaria</taxon>
        <taxon>Pleuronectiformes</taxon>
        <taxon>Pleuronectoidei</taxon>
        <taxon>Scophthalmidae</taxon>
        <taxon>Scophthalmus</taxon>
    </lineage>
</organism>
<name>A0A6A4TV24_SCOMX</name>